<dbReference type="GO" id="GO:0004252">
    <property type="term" value="F:serine-type endopeptidase activity"/>
    <property type="evidence" value="ECO:0007669"/>
    <property type="project" value="TreeGrafter"/>
</dbReference>
<accession>A0A0M3K5Q0</accession>
<evidence type="ECO:0000259" key="9">
    <source>
        <dbReference type="Pfam" id="PF19283"/>
    </source>
</evidence>
<dbReference type="PANTHER" id="PTHR42776:SF4">
    <property type="entry name" value="ACYLAMINO-ACID-RELEASING ENZYME"/>
    <property type="match status" value="1"/>
</dbReference>
<evidence type="ECO:0000256" key="2">
    <source>
        <dbReference type="ARBA" id="ARBA00004496"/>
    </source>
</evidence>
<gene>
    <name evidence="10" type="ORF">ASIM_LOCUS15698</name>
</gene>
<dbReference type="EMBL" id="UYRR01032496">
    <property type="protein sequence ID" value="VDK55826.1"/>
    <property type="molecule type" value="Genomic_DNA"/>
</dbReference>
<evidence type="ECO:0000256" key="1">
    <source>
        <dbReference type="ARBA" id="ARBA00000721"/>
    </source>
</evidence>
<name>A0A0M3K5Q0_ANISI</name>
<reference evidence="12" key="1">
    <citation type="submission" date="2017-02" db="UniProtKB">
        <authorList>
            <consortium name="WormBaseParasite"/>
        </authorList>
    </citation>
    <scope>IDENTIFICATION</scope>
</reference>
<evidence type="ECO:0000259" key="8">
    <source>
        <dbReference type="Pfam" id="PF00326"/>
    </source>
</evidence>
<comment type="similarity">
    <text evidence="3">Belongs to the peptidase S9C family.</text>
</comment>
<dbReference type="EC" id="3.4.19.1" evidence="5"/>
<organism evidence="12">
    <name type="scientific">Anisakis simplex</name>
    <name type="common">Herring worm</name>
    <dbReference type="NCBI Taxonomy" id="6269"/>
    <lineage>
        <taxon>Eukaryota</taxon>
        <taxon>Metazoa</taxon>
        <taxon>Ecdysozoa</taxon>
        <taxon>Nematoda</taxon>
        <taxon>Chromadorea</taxon>
        <taxon>Rhabditida</taxon>
        <taxon>Spirurina</taxon>
        <taxon>Ascaridomorpha</taxon>
        <taxon>Ascaridoidea</taxon>
        <taxon>Anisakidae</taxon>
        <taxon>Anisakis</taxon>
        <taxon>Anisakis simplex complex</taxon>
    </lineage>
</organism>
<dbReference type="WBParaSite" id="ASIM_0001629101-mRNA-1">
    <property type="protein sequence ID" value="ASIM_0001629101-mRNA-1"/>
    <property type="gene ID" value="ASIM_0001629101"/>
</dbReference>
<evidence type="ECO:0000256" key="4">
    <source>
        <dbReference type="ARBA" id="ARBA00011881"/>
    </source>
</evidence>
<evidence type="ECO:0000256" key="6">
    <source>
        <dbReference type="ARBA" id="ARBA00022490"/>
    </source>
</evidence>
<feature type="domain" description="Peptidase S9 prolyl oligopeptidase catalytic" evidence="8">
    <location>
        <begin position="161"/>
        <end position="378"/>
    </location>
</feature>
<evidence type="ECO:0000256" key="3">
    <source>
        <dbReference type="ARBA" id="ARBA00010040"/>
    </source>
</evidence>
<evidence type="ECO:0000256" key="5">
    <source>
        <dbReference type="ARBA" id="ARBA00012917"/>
    </source>
</evidence>
<dbReference type="InterPro" id="IPR029058">
    <property type="entry name" value="AB_hydrolase_fold"/>
</dbReference>
<dbReference type="Pfam" id="PF00326">
    <property type="entry name" value="Peptidase_S9"/>
    <property type="match status" value="1"/>
</dbReference>
<dbReference type="InterPro" id="IPR001375">
    <property type="entry name" value="Peptidase_S9_cat"/>
</dbReference>
<protein>
    <recommendedName>
        <fullName evidence="5">acylaminoacyl-peptidase</fullName>
        <ecNumber evidence="5">3.4.19.1</ecNumber>
    </recommendedName>
</protein>
<evidence type="ECO:0000313" key="11">
    <source>
        <dbReference type="Proteomes" id="UP000267096"/>
    </source>
</evidence>
<dbReference type="GO" id="GO:0006508">
    <property type="term" value="P:proteolysis"/>
    <property type="evidence" value="ECO:0007669"/>
    <property type="project" value="InterPro"/>
</dbReference>
<dbReference type="Gene3D" id="3.40.50.1820">
    <property type="entry name" value="alpha/beta hydrolase"/>
    <property type="match status" value="1"/>
</dbReference>
<evidence type="ECO:0000256" key="7">
    <source>
        <dbReference type="ARBA" id="ARBA00022801"/>
    </source>
</evidence>
<dbReference type="PANTHER" id="PTHR42776">
    <property type="entry name" value="SERINE PEPTIDASE S9 FAMILY MEMBER"/>
    <property type="match status" value="1"/>
</dbReference>
<sequence length="379" mass="42560">MVQLSERCWANDNQRLILSSAWRAKQEILVVDTSSGSVRKITNISNILGCWSVLDVVNDIVLVACSAPNRPPATLLGRLPKAGDEDKILWTKLDDCSVPVEVRLKLLDYTWRLMGFRRSDGGTQYEGLLLIPKTGDSLSLVVSPHGGPHNNSTASWPRPETVLLLNSGYAQLFINYHGSIGYGDDFVRSLLGNCGDLDVKDVQHAVETVLDNEPRLDRNRVALFGGSHGGFLVSHLIGQYPGFYKACVARNPVLNIATDTLAYTKAMFELSDIPDWSTVCSAGLDYDWTKGLSEELRQKMYNQSPIAHVEKVQTPYLLLNGEQDRRVPAHYRPYFRNLAARHIPYKILSYPNACHPLDNVETEIDFAINMVRWFDKYVH</sequence>
<dbReference type="OrthoDB" id="416344at2759"/>
<evidence type="ECO:0000313" key="10">
    <source>
        <dbReference type="EMBL" id="VDK55826.1"/>
    </source>
</evidence>
<dbReference type="AlphaFoldDB" id="A0A0M3K5Q0"/>
<dbReference type="Proteomes" id="UP000267096">
    <property type="component" value="Unassembled WGS sequence"/>
</dbReference>
<keyword evidence="11" id="KW-1185">Reference proteome</keyword>
<dbReference type="InterPro" id="IPR045550">
    <property type="entry name" value="AARE_N"/>
</dbReference>
<keyword evidence="7" id="KW-0378">Hydrolase</keyword>
<comment type="subunit">
    <text evidence="4">Homotetramer.</text>
</comment>
<reference evidence="10 11" key="2">
    <citation type="submission" date="2018-11" db="EMBL/GenBank/DDBJ databases">
        <authorList>
            <consortium name="Pathogen Informatics"/>
        </authorList>
    </citation>
    <scope>NUCLEOTIDE SEQUENCE [LARGE SCALE GENOMIC DNA]</scope>
</reference>
<evidence type="ECO:0000313" key="12">
    <source>
        <dbReference type="WBParaSite" id="ASIM_0001629101-mRNA-1"/>
    </source>
</evidence>
<keyword evidence="6" id="KW-0963">Cytoplasm</keyword>
<comment type="subcellular location">
    <subcellularLocation>
        <location evidence="2">Cytoplasm</location>
    </subcellularLocation>
</comment>
<comment type="catalytic activity">
    <reaction evidence="1">
        <text>Cleavage of an N-acetyl or N-formyl amino acid from the N-terminus of a polypeptide.</text>
        <dbReference type="EC" id="3.4.19.1"/>
    </reaction>
</comment>
<dbReference type="FunFam" id="3.40.50.1820:FF:000043">
    <property type="entry name" value="acylamino-acid-releasing enzyme"/>
    <property type="match status" value="1"/>
</dbReference>
<dbReference type="SUPFAM" id="SSF53474">
    <property type="entry name" value="alpha/beta-Hydrolases"/>
    <property type="match status" value="1"/>
</dbReference>
<proteinExistence type="inferred from homology"/>
<feature type="domain" description="Acylamino-acid-releasing enzyme N-terminal" evidence="9">
    <location>
        <begin position="3"/>
        <end position="94"/>
    </location>
</feature>
<dbReference type="Pfam" id="PF19283">
    <property type="entry name" value="APEH_N"/>
    <property type="match status" value="1"/>
</dbReference>